<comment type="caution">
    <text evidence="3">The sequence shown here is derived from an EMBL/GenBank/DDBJ whole genome shotgun (WGS) entry which is preliminary data.</text>
</comment>
<feature type="coiled-coil region" evidence="1">
    <location>
        <begin position="392"/>
        <end position="500"/>
    </location>
</feature>
<organism evidence="3 4">
    <name type="scientific">Pleuronectes platessa</name>
    <name type="common">European plaice</name>
    <dbReference type="NCBI Taxonomy" id="8262"/>
    <lineage>
        <taxon>Eukaryota</taxon>
        <taxon>Metazoa</taxon>
        <taxon>Chordata</taxon>
        <taxon>Craniata</taxon>
        <taxon>Vertebrata</taxon>
        <taxon>Euteleostomi</taxon>
        <taxon>Actinopterygii</taxon>
        <taxon>Neopterygii</taxon>
        <taxon>Teleostei</taxon>
        <taxon>Neoteleostei</taxon>
        <taxon>Acanthomorphata</taxon>
        <taxon>Carangaria</taxon>
        <taxon>Pleuronectiformes</taxon>
        <taxon>Pleuronectoidei</taxon>
        <taxon>Pleuronectidae</taxon>
        <taxon>Pleuronectes</taxon>
    </lineage>
</organism>
<sequence length="801" mass="90707">MRIAASPIQSNCSDLGSHSMMFGSSCRSSSPFSLGDLDMWDTRSRFSAQTSAWYGSSTLSGSGFLSKVSTGSTGSSGGLRQNDPCLRKWQSLSHLVPGGATRPYPPTPGAKLQAARGESSFRQAEAAQWLQDTQERIDTRLDRLRARDGQLSYNMTSILDMTQKQLLEEMGPLEQEREAVEISQFDKNLRHGELHENGSNDQPTGKKSDSLSRSLREEEFNRQKQRVDTELCRLREALKEAETRAKTQEEQRKQTLQQLQTSTETQRALLSQIEEMNQRLSHTGSNPSEVQEQLSEANNKISQACLEKAILSTQVLKLEDVVKQLQAKLTGALYQKEKADLHRRAQVLETTQPGSGVCEIQDQVAAAESHTNKQDQDTVLMKEKSTALREINEKLACEIKMMEQQLDTSRSQLQELKAERGVNTKLIEDLEAERSELIRQKEELLSKINEGGHEMKEKCCQLREFVEVLELEKLKLQDQCLCLEADVLENKEKLQLLEEETQKRDAARVKNIQDLKAVTSHWTEKWQKVALTLQFTQEELEELKKNNSRNERESVSLLRVELDACKQELELERSRSRLLINIFKDGGGEAVQPQDKETVTDLSESSLLPEPPADSHRSQNKSPQASEDSQDDEDQANVSTVDSLRTQQEESRRMANQQQEEKMSAIQKLQTLKQLYPVNRPPQRWLPACGGDEYEKRLIPNQQVKDEKPPVDRKDETVCPVNLETVQQNRMVTEQLKSLFKEREGHEAGNVDNRSAAAQTGTFPPQDWTPTPKPVRPAVDRWSCQQSPGFDASVRGGRGEQ</sequence>
<feature type="region of interest" description="Disordered" evidence="2">
    <location>
        <begin position="96"/>
        <end position="118"/>
    </location>
</feature>
<feature type="compositionally biased region" description="Basic and acidic residues" evidence="2">
    <location>
        <begin position="243"/>
        <end position="253"/>
    </location>
</feature>
<reference evidence="3" key="1">
    <citation type="submission" date="2020-03" db="EMBL/GenBank/DDBJ databases">
        <authorList>
            <person name="Weist P."/>
        </authorList>
    </citation>
    <scope>NUCLEOTIDE SEQUENCE</scope>
</reference>
<gene>
    <name evidence="3" type="ORF">PLEPLA_LOCUS35182</name>
</gene>
<proteinExistence type="predicted"/>
<feature type="region of interest" description="Disordered" evidence="2">
    <location>
        <begin position="243"/>
        <end position="263"/>
    </location>
</feature>
<feature type="region of interest" description="Disordered" evidence="2">
    <location>
        <begin position="697"/>
        <end position="718"/>
    </location>
</feature>
<keyword evidence="1" id="KW-0175">Coiled coil</keyword>
<evidence type="ECO:0000313" key="4">
    <source>
        <dbReference type="Proteomes" id="UP001153269"/>
    </source>
</evidence>
<evidence type="ECO:0000256" key="1">
    <source>
        <dbReference type="SAM" id="Coils"/>
    </source>
</evidence>
<feature type="region of interest" description="Disordered" evidence="2">
    <location>
        <begin position="192"/>
        <end position="222"/>
    </location>
</feature>
<name>A0A9N7VDM3_PLEPL</name>
<dbReference type="AlphaFoldDB" id="A0A9N7VDM3"/>
<feature type="compositionally biased region" description="Basic and acidic residues" evidence="2">
    <location>
        <begin position="647"/>
        <end position="663"/>
    </location>
</feature>
<dbReference type="PROSITE" id="PS51257">
    <property type="entry name" value="PROKAR_LIPOPROTEIN"/>
    <property type="match status" value="1"/>
</dbReference>
<accession>A0A9N7VDM3</accession>
<feature type="region of interest" description="Disordered" evidence="2">
    <location>
        <begin position="587"/>
        <end position="664"/>
    </location>
</feature>
<feature type="compositionally biased region" description="Basic and acidic residues" evidence="2">
    <location>
        <begin position="697"/>
        <end position="717"/>
    </location>
</feature>
<feature type="compositionally biased region" description="Low complexity" evidence="2">
    <location>
        <begin position="254"/>
        <end position="263"/>
    </location>
</feature>
<feature type="compositionally biased region" description="Polar residues" evidence="2">
    <location>
        <begin position="637"/>
        <end position="646"/>
    </location>
</feature>
<evidence type="ECO:0000256" key="2">
    <source>
        <dbReference type="SAM" id="MobiDB-lite"/>
    </source>
</evidence>
<protein>
    <submittedName>
        <fullName evidence="3">Uncharacterized protein</fullName>
    </submittedName>
</protein>
<evidence type="ECO:0000313" key="3">
    <source>
        <dbReference type="EMBL" id="CAB1447494.1"/>
    </source>
</evidence>
<dbReference type="Proteomes" id="UP001153269">
    <property type="component" value="Unassembled WGS sequence"/>
</dbReference>
<feature type="compositionally biased region" description="Polar residues" evidence="2">
    <location>
        <begin position="752"/>
        <end position="763"/>
    </location>
</feature>
<dbReference type="EMBL" id="CADEAL010003948">
    <property type="protein sequence ID" value="CAB1447494.1"/>
    <property type="molecule type" value="Genomic_DNA"/>
</dbReference>
<keyword evidence="4" id="KW-1185">Reference proteome</keyword>
<feature type="region of interest" description="Disordered" evidence="2">
    <location>
        <begin position="741"/>
        <end position="801"/>
    </location>
</feature>